<dbReference type="Pfam" id="PF00068">
    <property type="entry name" value="Phospholip_A2_1"/>
    <property type="match status" value="1"/>
</dbReference>
<evidence type="ECO:0000256" key="3">
    <source>
        <dbReference type="ARBA" id="ARBA00022525"/>
    </source>
</evidence>
<evidence type="ECO:0000259" key="21">
    <source>
        <dbReference type="SMART" id="SM00085"/>
    </source>
</evidence>
<comment type="catalytic activity">
    <reaction evidence="14">
        <text>1-hexadecanoyl-2-(9Z-octadecenoyl)-sn-glycero-3-phosphocholine + H2O = 1-hexadecanoyl-sn-glycero-3-phosphocholine + (9Z)-octadecenoate + H(+)</text>
        <dbReference type="Rhea" id="RHEA:38779"/>
        <dbReference type="ChEBI" id="CHEBI:15377"/>
        <dbReference type="ChEBI" id="CHEBI:15378"/>
        <dbReference type="ChEBI" id="CHEBI:30823"/>
        <dbReference type="ChEBI" id="CHEBI:72998"/>
        <dbReference type="ChEBI" id="CHEBI:73001"/>
    </reaction>
    <physiologicalReaction direction="left-to-right" evidence="14">
        <dbReference type="Rhea" id="RHEA:38780"/>
    </physiologicalReaction>
</comment>
<reference evidence="23" key="1">
    <citation type="submission" date="2025-08" db="UniProtKB">
        <authorList>
            <consortium name="RefSeq"/>
        </authorList>
    </citation>
    <scope>IDENTIFICATION</scope>
</reference>
<comment type="catalytic activity">
    <reaction evidence="11">
        <text>N-hexadecanoyl-1,2-di-(9Z-octadecenoyl)-sn-glycero-3-phosphoethanolamine + H2O = N-hexadecanoyl-1-(9Z-octadecenoyl)-sn-glycero-3-phosphoethanolamine + (9Z)-octadecenoate + H(+)</text>
        <dbReference type="Rhea" id="RHEA:45424"/>
        <dbReference type="ChEBI" id="CHEBI:15377"/>
        <dbReference type="ChEBI" id="CHEBI:15378"/>
        <dbReference type="ChEBI" id="CHEBI:30823"/>
        <dbReference type="ChEBI" id="CHEBI:78097"/>
        <dbReference type="ChEBI" id="CHEBI:85217"/>
    </reaction>
    <physiologicalReaction direction="left-to-right" evidence="11">
        <dbReference type="Rhea" id="RHEA:45425"/>
    </physiologicalReaction>
</comment>
<dbReference type="GO" id="GO:0006644">
    <property type="term" value="P:phospholipid metabolic process"/>
    <property type="evidence" value="ECO:0007669"/>
    <property type="project" value="InterPro"/>
</dbReference>
<dbReference type="FunCoup" id="A0A6P7Y7P8">
    <property type="interactions" value="480"/>
</dbReference>
<dbReference type="OrthoDB" id="5841574at2759"/>
<dbReference type="InterPro" id="IPR036444">
    <property type="entry name" value="PLipase_A2_dom_sf"/>
</dbReference>
<dbReference type="PROSITE" id="PS00119">
    <property type="entry name" value="PA2_ASP"/>
    <property type="match status" value="1"/>
</dbReference>
<evidence type="ECO:0000256" key="11">
    <source>
        <dbReference type="ARBA" id="ARBA00048221"/>
    </source>
</evidence>
<evidence type="ECO:0000256" key="6">
    <source>
        <dbReference type="ARBA" id="ARBA00022837"/>
    </source>
</evidence>
<feature type="disulfide bond" evidence="18">
    <location>
        <begin position="50"/>
        <end position="66"/>
    </location>
</feature>
<evidence type="ECO:0000313" key="23">
    <source>
        <dbReference type="RefSeq" id="XP_030060998.1"/>
    </source>
</evidence>
<keyword evidence="5 20" id="KW-0378">Hydrolase</keyword>
<evidence type="ECO:0000256" key="14">
    <source>
        <dbReference type="ARBA" id="ARBA00048699"/>
    </source>
</evidence>
<name>A0A6P7Y7P8_9AMPH</name>
<dbReference type="SUPFAM" id="SSF48619">
    <property type="entry name" value="Phospholipase A2, PLA2"/>
    <property type="match status" value="1"/>
</dbReference>
<evidence type="ECO:0000313" key="22">
    <source>
        <dbReference type="Proteomes" id="UP000515156"/>
    </source>
</evidence>
<dbReference type="PROSITE" id="PS00118">
    <property type="entry name" value="PA2_HIS"/>
    <property type="match status" value="1"/>
</dbReference>
<evidence type="ECO:0000256" key="4">
    <source>
        <dbReference type="ARBA" id="ARBA00022723"/>
    </source>
</evidence>
<dbReference type="InterPro" id="IPR016090">
    <property type="entry name" value="PLA2-like_dom"/>
</dbReference>
<feature type="signal peptide" evidence="20">
    <location>
        <begin position="1"/>
        <end position="17"/>
    </location>
</feature>
<keyword evidence="8 18" id="KW-1015">Disulfide bond</keyword>
<dbReference type="GO" id="GO:0016042">
    <property type="term" value="P:lipid catabolic process"/>
    <property type="evidence" value="ECO:0007669"/>
    <property type="project" value="InterPro"/>
</dbReference>
<evidence type="ECO:0000256" key="5">
    <source>
        <dbReference type="ARBA" id="ARBA00022801"/>
    </source>
</evidence>
<keyword evidence="6 17" id="KW-0106">Calcium</keyword>
<proteinExistence type="inferred from homology"/>
<feature type="active site" evidence="16">
    <location>
        <position position="69"/>
    </location>
</feature>
<comment type="catalytic activity">
    <reaction evidence="9">
        <text>N,1-dihexadecanoyl-2-(9Z,12Z-octadecadienoyl)-sn-glycero-3-phosphoethanolamine + H2O = N,1-dihexadecanoyl-sn-glycero-3-phosphoethanolamine + (9Z,12Z)-octadecadienoate + H(+)</text>
        <dbReference type="Rhea" id="RHEA:56424"/>
        <dbReference type="ChEBI" id="CHEBI:15377"/>
        <dbReference type="ChEBI" id="CHEBI:15378"/>
        <dbReference type="ChEBI" id="CHEBI:30245"/>
        <dbReference type="ChEBI" id="CHEBI:85334"/>
        <dbReference type="ChEBI" id="CHEBI:85335"/>
    </reaction>
    <physiologicalReaction direction="left-to-right" evidence="9">
        <dbReference type="Rhea" id="RHEA:56425"/>
    </physiologicalReaction>
</comment>
<evidence type="ECO:0000256" key="13">
    <source>
        <dbReference type="ARBA" id="ARBA00048373"/>
    </source>
</evidence>
<feature type="disulfide bond" evidence="18">
    <location>
        <begin position="82"/>
        <end position="112"/>
    </location>
</feature>
<keyword evidence="20" id="KW-0732">Signal</keyword>
<gene>
    <name evidence="23" type="primary">LOC115471424</name>
</gene>
<comment type="catalytic activity">
    <reaction evidence="15">
        <text>1-hexadecanoyl-2-(9Z,12Z-octadecadienoyl)-sn-glycero-3-phosphoethanolamine + H2O = 1-hexadecanoyl-sn-glycero-3-phosphoethanolamine + (9Z,12Z)-octadecadienoate + H(+)</text>
        <dbReference type="Rhea" id="RHEA:40815"/>
        <dbReference type="ChEBI" id="CHEBI:15377"/>
        <dbReference type="ChEBI" id="CHEBI:15378"/>
        <dbReference type="ChEBI" id="CHEBI:30245"/>
        <dbReference type="ChEBI" id="CHEBI:73004"/>
        <dbReference type="ChEBI" id="CHEBI:73008"/>
    </reaction>
    <physiologicalReaction direction="left-to-right" evidence="15">
        <dbReference type="Rhea" id="RHEA:40816"/>
    </physiologicalReaction>
</comment>
<comment type="catalytic activity">
    <reaction evidence="20">
        <text>a 1,2-diacyl-sn-glycero-3-phosphocholine + H2O = a 1-acyl-sn-glycero-3-phosphocholine + a fatty acid + H(+)</text>
        <dbReference type="Rhea" id="RHEA:15801"/>
        <dbReference type="ChEBI" id="CHEBI:15377"/>
        <dbReference type="ChEBI" id="CHEBI:15378"/>
        <dbReference type="ChEBI" id="CHEBI:28868"/>
        <dbReference type="ChEBI" id="CHEBI:57643"/>
        <dbReference type="ChEBI" id="CHEBI:58168"/>
        <dbReference type="EC" id="3.1.1.4"/>
    </reaction>
</comment>
<evidence type="ECO:0000256" key="9">
    <source>
        <dbReference type="ARBA" id="ARBA00047535"/>
    </source>
</evidence>
<sequence length="145" mass="16211">MFQLLLVFFLAASAVNAAPSKALWQFRNIIKCTMPNSKPLEEFNRYGCYCGLGGQGNPLDELDTCCQVHDNCYNAAKQVENCSSLIHNPYTEVYAYTCSGTTVTCESDNSPCEMHVCECDRQAALCFSKASYNEDFKDVDKNKHC</sequence>
<comment type="catalytic activity">
    <reaction evidence="13">
        <text>1-hexadecanoyl-2-(5Z,8Z,11Z,14Z-eicosatetraenoyl)-sn-glycero-3-phosphocholine + H2O = 1-hexadecanoyl-sn-glycero-3-phosphocholine + (5Z,8Z,11Z,14Z)-eicosatetraenoate + H(+)</text>
        <dbReference type="Rhea" id="RHEA:40427"/>
        <dbReference type="ChEBI" id="CHEBI:15377"/>
        <dbReference type="ChEBI" id="CHEBI:15378"/>
        <dbReference type="ChEBI" id="CHEBI:32395"/>
        <dbReference type="ChEBI" id="CHEBI:72998"/>
        <dbReference type="ChEBI" id="CHEBI:73003"/>
    </reaction>
    <physiologicalReaction direction="left-to-right" evidence="13">
        <dbReference type="Rhea" id="RHEA:40428"/>
    </physiologicalReaction>
</comment>
<feature type="domain" description="Phospholipase A2-like central" evidence="21">
    <location>
        <begin position="22"/>
        <end position="145"/>
    </location>
</feature>
<feature type="disulfide bond" evidence="18">
    <location>
        <begin position="72"/>
        <end position="119"/>
    </location>
</feature>
<evidence type="ECO:0000256" key="16">
    <source>
        <dbReference type="PIRSR" id="PIRSR601211-1"/>
    </source>
</evidence>
<evidence type="ECO:0000256" key="2">
    <source>
        <dbReference type="ARBA" id="ARBA00013278"/>
    </source>
</evidence>
<evidence type="ECO:0000256" key="7">
    <source>
        <dbReference type="ARBA" id="ARBA00023098"/>
    </source>
</evidence>
<evidence type="ECO:0000256" key="19">
    <source>
        <dbReference type="RuleBase" id="RU003654"/>
    </source>
</evidence>
<dbReference type="GO" id="GO:0047498">
    <property type="term" value="F:calcium-dependent phospholipase A2 activity"/>
    <property type="evidence" value="ECO:0007669"/>
    <property type="project" value="TreeGrafter"/>
</dbReference>
<feature type="disulfide bond" evidence="18">
    <location>
        <begin position="105"/>
        <end position="117"/>
    </location>
</feature>
<dbReference type="AlphaFoldDB" id="A0A6P7Y7P8"/>
<feature type="binding site" evidence="17">
    <location>
        <position position="53"/>
    </location>
    <ligand>
        <name>Ca(2+)</name>
        <dbReference type="ChEBI" id="CHEBI:29108"/>
    </ligand>
</feature>
<protein>
    <recommendedName>
        <fullName evidence="2 20">Phospholipase A2</fullName>
        <ecNumber evidence="2 20">3.1.1.4</ecNumber>
    </recommendedName>
</protein>
<evidence type="ECO:0000256" key="20">
    <source>
        <dbReference type="RuleBase" id="RU361236"/>
    </source>
</evidence>
<comment type="catalytic activity">
    <reaction evidence="12">
        <text>1,2-dihexadecanoyl-sn-glycero-3-phosphocholine + H2O = 1-hexadecanoyl-sn-glycero-3-phosphocholine + hexadecanoate + H(+)</text>
        <dbReference type="Rhea" id="RHEA:41223"/>
        <dbReference type="ChEBI" id="CHEBI:7896"/>
        <dbReference type="ChEBI" id="CHEBI:15377"/>
        <dbReference type="ChEBI" id="CHEBI:15378"/>
        <dbReference type="ChEBI" id="CHEBI:72998"/>
        <dbReference type="ChEBI" id="CHEBI:72999"/>
    </reaction>
    <physiologicalReaction direction="left-to-right" evidence="12">
        <dbReference type="Rhea" id="RHEA:41224"/>
    </physiologicalReaction>
</comment>
<keyword evidence="22" id="KW-1185">Reference proteome</keyword>
<dbReference type="GO" id="GO:0005102">
    <property type="term" value="F:signaling receptor binding"/>
    <property type="evidence" value="ECO:0007669"/>
    <property type="project" value="UniProtKB-ARBA"/>
</dbReference>
<evidence type="ECO:0000256" key="12">
    <source>
        <dbReference type="ARBA" id="ARBA00048227"/>
    </source>
</evidence>
<dbReference type="KEGG" id="muo:115471424"/>
<keyword evidence="3 20" id="KW-0964">Secreted</keyword>
<dbReference type="GO" id="GO:0050482">
    <property type="term" value="P:arachidonate secretion"/>
    <property type="evidence" value="ECO:0007669"/>
    <property type="project" value="InterPro"/>
</dbReference>
<dbReference type="PRINTS" id="PR00389">
    <property type="entry name" value="PHPHLIPASEA2"/>
</dbReference>
<dbReference type="GO" id="GO:0005576">
    <property type="term" value="C:extracellular region"/>
    <property type="evidence" value="ECO:0007669"/>
    <property type="project" value="UniProtKB-SubCell"/>
</dbReference>
<dbReference type="PANTHER" id="PTHR11716:SF94">
    <property type="entry name" value="PHOSPHOLIPASE A2"/>
    <property type="match status" value="1"/>
</dbReference>
<comment type="similarity">
    <text evidence="19">Belongs to the phospholipase A2 family.</text>
</comment>
<dbReference type="FunFam" id="1.20.90.10:FF:000011">
    <property type="entry name" value="Phospholipase A(2)"/>
    <property type="match status" value="1"/>
</dbReference>
<dbReference type="EC" id="3.1.1.4" evidence="2 20"/>
<comment type="catalytic activity">
    <reaction evidence="10">
        <text>1-hexadecanoyl-2-(9Z-octadecenoyl)-sn-glycero-3-phospho-(1'-sn-glycerol) + H2O = 1-hexadecanoyl-sn-glycero-3-phospho-(1'-sn-glycerol) + (9Z)-octadecenoate + H(+)</text>
        <dbReference type="Rhea" id="RHEA:40919"/>
        <dbReference type="ChEBI" id="CHEBI:15377"/>
        <dbReference type="ChEBI" id="CHEBI:15378"/>
        <dbReference type="ChEBI" id="CHEBI:30823"/>
        <dbReference type="ChEBI" id="CHEBI:72841"/>
        <dbReference type="ChEBI" id="CHEBI:75158"/>
    </reaction>
    <physiologicalReaction direction="left-to-right" evidence="10">
        <dbReference type="Rhea" id="RHEA:40920"/>
    </physiologicalReaction>
</comment>
<dbReference type="InterPro" id="IPR001211">
    <property type="entry name" value="PLA2"/>
</dbReference>
<feature type="binding site" evidence="17">
    <location>
        <position position="51"/>
    </location>
    <ligand>
        <name>Ca(2+)</name>
        <dbReference type="ChEBI" id="CHEBI:29108"/>
    </ligand>
</feature>
<evidence type="ECO:0000256" key="10">
    <source>
        <dbReference type="ARBA" id="ARBA00048015"/>
    </source>
</evidence>
<evidence type="ECO:0000256" key="8">
    <source>
        <dbReference type="ARBA" id="ARBA00023157"/>
    </source>
</evidence>
<dbReference type="InterPro" id="IPR033112">
    <property type="entry name" value="PLA2_Asp_AS"/>
</dbReference>
<dbReference type="PANTHER" id="PTHR11716">
    <property type="entry name" value="PHOSPHOLIPASE A2 FAMILY MEMBER"/>
    <property type="match status" value="1"/>
</dbReference>
<evidence type="ECO:0000256" key="18">
    <source>
        <dbReference type="PIRSR" id="PIRSR601211-3"/>
    </source>
</evidence>
<dbReference type="CDD" id="cd00125">
    <property type="entry name" value="PLA2c"/>
    <property type="match status" value="1"/>
</dbReference>
<comment type="subcellular location">
    <subcellularLocation>
        <location evidence="1 20">Secreted</location>
    </subcellularLocation>
</comment>
<feature type="binding site" evidence="17">
    <location>
        <position position="49"/>
    </location>
    <ligand>
        <name>Ca(2+)</name>
        <dbReference type="ChEBI" id="CHEBI:29108"/>
    </ligand>
</feature>
<evidence type="ECO:0000256" key="1">
    <source>
        <dbReference type="ARBA" id="ARBA00004613"/>
    </source>
</evidence>
<keyword evidence="4 17" id="KW-0479">Metal-binding</keyword>
<feature type="binding site" evidence="17">
    <location>
        <position position="70"/>
    </location>
    <ligand>
        <name>Ca(2+)</name>
        <dbReference type="ChEBI" id="CHEBI:29108"/>
    </ligand>
</feature>
<feature type="active site" evidence="16">
    <location>
        <position position="120"/>
    </location>
</feature>
<evidence type="ECO:0000256" key="17">
    <source>
        <dbReference type="PIRSR" id="PIRSR601211-2"/>
    </source>
</evidence>
<dbReference type="Gene3D" id="1.20.90.10">
    <property type="entry name" value="Phospholipase A2 domain"/>
    <property type="match status" value="1"/>
</dbReference>
<feature type="disulfide bond" evidence="18">
    <location>
        <begin position="65"/>
        <end position="126"/>
    </location>
</feature>
<dbReference type="InterPro" id="IPR033113">
    <property type="entry name" value="PLA2_histidine"/>
</dbReference>
<comment type="cofactor">
    <cofactor evidence="17">
        <name>Ca(2+)</name>
        <dbReference type="ChEBI" id="CHEBI:29108"/>
    </cofactor>
    <text evidence="17">Binds 1 Ca(2+) ion per subunit.</text>
</comment>
<dbReference type="InParanoid" id="A0A6P7Y7P8"/>
<feature type="chain" id="PRO_5028510695" description="Phospholipase A2" evidence="20">
    <location>
        <begin position="18"/>
        <end position="145"/>
    </location>
</feature>
<dbReference type="GeneID" id="115471424"/>
<dbReference type="SMART" id="SM00085">
    <property type="entry name" value="PA2c"/>
    <property type="match status" value="1"/>
</dbReference>
<dbReference type="RefSeq" id="XP_030060998.1">
    <property type="nucleotide sequence ID" value="XM_030205138.1"/>
</dbReference>
<dbReference type="Proteomes" id="UP000515156">
    <property type="component" value="Chromosome 5"/>
</dbReference>
<evidence type="ECO:0000256" key="15">
    <source>
        <dbReference type="ARBA" id="ARBA00049039"/>
    </source>
</evidence>
<accession>A0A6P7Y7P8</accession>
<dbReference type="GO" id="GO:0005543">
    <property type="term" value="F:phospholipid binding"/>
    <property type="evidence" value="ECO:0007669"/>
    <property type="project" value="TreeGrafter"/>
</dbReference>
<keyword evidence="7 20" id="KW-0443">Lipid metabolism</keyword>
<dbReference type="GO" id="GO:0005509">
    <property type="term" value="F:calcium ion binding"/>
    <property type="evidence" value="ECO:0007669"/>
    <property type="project" value="InterPro"/>
</dbReference>
<organism evidence="22 23">
    <name type="scientific">Microcaecilia unicolor</name>
    <dbReference type="NCBI Taxonomy" id="1415580"/>
    <lineage>
        <taxon>Eukaryota</taxon>
        <taxon>Metazoa</taxon>
        <taxon>Chordata</taxon>
        <taxon>Craniata</taxon>
        <taxon>Vertebrata</taxon>
        <taxon>Euteleostomi</taxon>
        <taxon>Amphibia</taxon>
        <taxon>Gymnophiona</taxon>
        <taxon>Siphonopidae</taxon>
        <taxon>Microcaecilia</taxon>
    </lineage>
</organism>